<proteinExistence type="predicted"/>
<protein>
    <submittedName>
        <fullName evidence="1">Uncharacterized protein</fullName>
    </submittedName>
</protein>
<keyword evidence="2" id="KW-1185">Reference proteome</keyword>
<dbReference type="EMBL" id="NKUJ01000294">
    <property type="protein sequence ID" value="RMJ08298.1"/>
    <property type="molecule type" value="Genomic_DNA"/>
</dbReference>
<evidence type="ECO:0000313" key="2">
    <source>
        <dbReference type="Proteomes" id="UP000277212"/>
    </source>
</evidence>
<evidence type="ECO:0000313" key="1">
    <source>
        <dbReference type="EMBL" id="RMJ08298.1"/>
    </source>
</evidence>
<accession>A0A3M2RSL3</accession>
<dbReference type="Proteomes" id="UP000277212">
    <property type="component" value="Unassembled WGS sequence"/>
</dbReference>
<reference evidence="1 2" key="1">
    <citation type="submission" date="2017-06" db="EMBL/GenBank/DDBJ databases">
        <title>Comparative genomic analysis of Ambrosia Fusariam Clade fungi.</title>
        <authorList>
            <person name="Stajich J.E."/>
            <person name="Carrillo J."/>
            <person name="Kijimoto T."/>
            <person name="Eskalen A."/>
            <person name="O'Donnell K."/>
            <person name="Kasson M."/>
        </authorList>
    </citation>
    <scope>NUCLEOTIDE SEQUENCE [LARGE SCALE GENOMIC DNA]</scope>
    <source>
        <strain evidence="1">UCR3666</strain>
    </source>
</reference>
<gene>
    <name evidence="1" type="ORF">CDV36_012075</name>
</gene>
<comment type="caution">
    <text evidence="1">The sequence shown here is derived from an EMBL/GenBank/DDBJ whole genome shotgun (WGS) entry which is preliminary data.</text>
</comment>
<organism evidence="1 2">
    <name type="scientific">Fusarium kuroshium</name>
    <dbReference type="NCBI Taxonomy" id="2010991"/>
    <lineage>
        <taxon>Eukaryota</taxon>
        <taxon>Fungi</taxon>
        <taxon>Dikarya</taxon>
        <taxon>Ascomycota</taxon>
        <taxon>Pezizomycotina</taxon>
        <taxon>Sordariomycetes</taxon>
        <taxon>Hypocreomycetidae</taxon>
        <taxon>Hypocreales</taxon>
        <taxon>Nectriaceae</taxon>
        <taxon>Fusarium</taxon>
        <taxon>Fusarium solani species complex</taxon>
    </lineage>
</organism>
<dbReference type="AlphaFoldDB" id="A0A3M2RSL3"/>
<sequence>MLHSRWSINTRPLFNLNLNRLERDTIKVSISIEALKPNSDTKIINLLQLLLRNLTNCRNLCPPTLRSYRQQHTNIEYSPRLAVRTNKTSGDNPSTAFSLVTWRINLDETLEGVRARFKEGFVDVVVEVVCEGTAGFG</sequence>
<name>A0A3M2RSL3_9HYPO</name>